<accession>A0A0F8Z2W7</accession>
<evidence type="ECO:0000313" key="1">
    <source>
        <dbReference type="EMBL" id="KKK60804.1"/>
    </source>
</evidence>
<dbReference type="GO" id="GO:0005829">
    <property type="term" value="C:cytosol"/>
    <property type="evidence" value="ECO:0007669"/>
    <property type="project" value="TreeGrafter"/>
</dbReference>
<name>A0A0F8Z2W7_9ZZZZ</name>
<dbReference type="InterPro" id="IPR011059">
    <property type="entry name" value="Metal-dep_hydrolase_composite"/>
</dbReference>
<dbReference type="Gene3D" id="3.20.20.140">
    <property type="entry name" value="Metal-dependent hydrolases"/>
    <property type="match status" value="1"/>
</dbReference>
<evidence type="ECO:0008006" key="2">
    <source>
        <dbReference type="Google" id="ProtNLM"/>
    </source>
</evidence>
<comment type="caution">
    <text evidence="1">The sequence shown here is derived from an EMBL/GenBank/DDBJ whole genome shotgun (WGS) entry which is preliminary data.</text>
</comment>
<dbReference type="PANTHER" id="PTHR11647:SF1">
    <property type="entry name" value="COLLAPSIN RESPONSE MEDIATOR PROTEIN"/>
    <property type="match status" value="1"/>
</dbReference>
<sequence>EKEGKMDYKIVNGNIVTATDTYRADLGIAGGKIVQIAKKIKEPAQGLIDAKGQYVFPGGVDIHTHLDMPFGGTVSADDFETGTKADPICKNKAPRWR</sequence>
<dbReference type="EMBL" id="LAZR01062787">
    <property type="protein sequence ID" value="KKK60804.1"/>
    <property type="molecule type" value="Genomic_DNA"/>
</dbReference>
<dbReference type="SUPFAM" id="SSF51338">
    <property type="entry name" value="Composite domain of metallo-dependent hydrolases"/>
    <property type="match status" value="1"/>
</dbReference>
<proteinExistence type="predicted"/>
<dbReference type="AlphaFoldDB" id="A0A0F8Z2W7"/>
<reference evidence="1" key="1">
    <citation type="journal article" date="2015" name="Nature">
        <title>Complex archaea that bridge the gap between prokaryotes and eukaryotes.</title>
        <authorList>
            <person name="Spang A."/>
            <person name="Saw J.H."/>
            <person name="Jorgensen S.L."/>
            <person name="Zaremba-Niedzwiedzka K."/>
            <person name="Martijn J."/>
            <person name="Lind A.E."/>
            <person name="van Eijk R."/>
            <person name="Schleper C."/>
            <person name="Guy L."/>
            <person name="Ettema T.J."/>
        </authorList>
    </citation>
    <scope>NUCLEOTIDE SEQUENCE</scope>
</reference>
<dbReference type="InterPro" id="IPR050378">
    <property type="entry name" value="Metallo-dep_Hydrolases_sf"/>
</dbReference>
<organism evidence="1">
    <name type="scientific">marine sediment metagenome</name>
    <dbReference type="NCBI Taxonomy" id="412755"/>
    <lineage>
        <taxon>unclassified sequences</taxon>
        <taxon>metagenomes</taxon>
        <taxon>ecological metagenomes</taxon>
    </lineage>
</organism>
<dbReference type="GO" id="GO:0016812">
    <property type="term" value="F:hydrolase activity, acting on carbon-nitrogen (but not peptide) bonds, in cyclic amides"/>
    <property type="evidence" value="ECO:0007669"/>
    <property type="project" value="TreeGrafter"/>
</dbReference>
<gene>
    <name evidence="1" type="ORF">LCGC14_3020710</name>
</gene>
<feature type="non-terminal residue" evidence="1">
    <location>
        <position position="1"/>
    </location>
</feature>
<dbReference type="PANTHER" id="PTHR11647">
    <property type="entry name" value="HYDRANTOINASE/DIHYDROPYRIMIDINASE FAMILY MEMBER"/>
    <property type="match status" value="1"/>
</dbReference>
<protein>
    <recommendedName>
        <fullName evidence="2">Amidohydrolase 3 domain-containing protein</fullName>
    </recommendedName>
</protein>